<dbReference type="EMBL" id="AP023439">
    <property type="protein sequence ID" value="BCL22996.1"/>
    <property type="molecule type" value="Genomic_DNA"/>
</dbReference>
<name>A0A7G1NN81_9ACTN</name>
<evidence type="ECO:0000313" key="1">
    <source>
        <dbReference type="EMBL" id="BCL22996.1"/>
    </source>
</evidence>
<dbReference type="Proteomes" id="UP000516373">
    <property type="component" value="Chromosome"/>
</dbReference>
<evidence type="ECO:0000313" key="2">
    <source>
        <dbReference type="Proteomes" id="UP000516373"/>
    </source>
</evidence>
<proteinExistence type="predicted"/>
<sequence>MQSGERLFLARGDMPGTAVRFQGAIRYLRHTVEPIATRCILLGIFILGLVAQIFKPVGDALQGRAFTAGALLSLVAYVLYDAIKDLADGSRSEHTTSRFANPTSRGDLIKEAETGRAIDVRFIGYTGESIFDHMRGTLMRLHDSPARIQSVTFRVLTPNLSEPMQIPCRVNGDGTMSDDPEFRRYVEGRTRDYASHLLFFARRLRERTNIEVSIQFRTYPGLPTFQACLVGDNVAFFAFYDVARETEFPYGQPDRVLLDPVISRSGRVGWDVRDGMRRSEHMVKECSDLFESMWKISSEAPWGGTNHAD</sequence>
<gene>
    <name evidence="1" type="ORF">GCM10017668_48390</name>
</gene>
<dbReference type="AlphaFoldDB" id="A0A7G1NN81"/>
<dbReference type="KEGG" id="stui:GCM10017668_48390"/>
<reference evidence="1 2" key="1">
    <citation type="journal article" date="2014" name="Int. J. Syst. Evol. Microbiol.">
        <title>Complete genome sequence of Corynebacterium casei LMG S-19264T (=DSM 44701T), isolated from a smear-ripened cheese.</title>
        <authorList>
            <consortium name="US DOE Joint Genome Institute (JGI-PGF)"/>
            <person name="Walter F."/>
            <person name="Albersmeier A."/>
            <person name="Kalinowski J."/>
            <person name="Ruckert C."/>
        </authorList>
    </citation>
    <scope>NUCLEOTIDE SEQUENCE [LARGE SCALE GENOMIC DNA]</scope>
    <source>
        <strain evidence="1 2">JCM 4255</strain>
    </source>
</reference>
<organism evidence="1 2">
    <name type="scientific">Streptomyces tuirus</name>
    <dbReference type="NCBI Taxonomy" id="68278"/>
    <lineage>
        <taxon>Bacteria</taxon>
        <taxon>Bacillati</taxon>
        <taxon>Actinomycetota</taxon>
        <taxon>Actinomycetes</taxon>
        <taxon>Kitasatosporales</taxon>
        <taxon>Streptomycetaceae</taxon>
        <taxon>Streptomyces</taxon>
    </lineage>
</organism>
<protein>
    <submittedName>
        <fullName evidence="1">ATP/GTP-binding protein</fullName>
    </submittedName>
</protein>
<accession>A0A7G1NN81</accession>